<organism evidence="8 9">
    <name type="scientific">Sphingomonas sediminicola</name>
    <dbReference type="NCBI Taxonomy" id="386874"/>
    <lineage>
        <taxon>Bacteria</taxon>
        <taxon>Pseudomonadati</taxon>
        <taxon>Pseudomonadota</taxon>
        <taxon>Alphaproteobacteria</taxon>
        <taxon>Sphingomonadales</taxon>
        <taxon>Sphingomonadaceae</taxon>
        <taxon>Sphingomonas</taxon>
    </lineage>
</organism>
<dbReference type="EMBL" id="CP060782">
    <property type="protein sequence ID" value="QNP44675.1"/>
    <property type="molecule type" value="Genomic_DNA"/>
</dbReference>
<dbReference type="HAMAP" id="MF_00821">
    <property type="entry name" value="SecB"/>
    <property type="match status" value="1"/>
</dbReference>
<evidence type="ECO:0000256" key="5">
    <source>
        <dbReference type="ARBA" id="ARBA00023186"/>
    </source>
</evidence>
<dbReference type="Proteomes" id="UP000516105">
    <property type="component" value="Chromosome"/>
</dbReference>
<accession>A0ABX6T4V6</accession>
<dbReference type="InterPro" id="IPR035958">
    <property type="entry name" value="SecB-like_sf"/>
</dbReference>
<reference evidence="8 9" key="1">
    <citation type="submission" date="2020-08" db="EMBL/GenBank/DDBJ databases">
        <title>Genome sequence of Sphingomonas sediminicola KACC 15039T.</title>
        <authorList>
            <person name="Hyun D.-W."/>
            <person name="Bae J.-W."/>
        </authorList>
    </citation>
    <scope>NUCLEOTIDE SEQUENCE [LARGE SCALE GENOMIC DNA]</scope>
    <source>
        <strain evidence="8 9">KACC 15039</strain>
    </source>
</reference>
<comment type="similarity">
    <text evidence="1 6">Belongs to the SecB family.</text>
</comment>
<feature type="region of interest" description="Disordered" evidence="7">
    <location>
        <begin position="1"/>
        <end position="20"/>
    </location>
</feature>
<keyword evidence="6" id="KW-0963">Cytoplasm</keyword>
<evidence type="ECO:0000256" key="1">
    <source>
        <dbReference type="ARBA" id="ARBA00009990"/>
    </source>
</evidence>
<dbReference type="Pfam" id="PF02556">
    <property type="entry name" value="SecB"/>
    <property type="match status" value="1"/>
</dbReference>
<dbReference type="NCBIfam" id="NF004392">
    <property type="entry name" value="PRK05751.1-3"/>
    <property type="match status" value="1"/>
</dbReference>
<dbReference type="NCBIfam" id="TIGR00809">
    <property type="entry name" value="secB"/>
    <property type="match status" value="1"/>
</dbReference>
<evidence type="ECO:0000256" key="2">
    <source>
        <dbReference type="ARBA" id="ARBA00022448"/>
    </source>
</evidence>
<comment type="subcellular location">
    <subcellularLocation>
        <location evidence="6">Cytoplasm</location>
    </subcellularLocation>
</comment>
<dbReference type="InterPro" id="IPR003708">
    <property type="entry name" value="SecB"/>
</dbReference>
<evidence type="ECO:0000313" key="9">
    <source>
        <dbReference type="Proteomes" id="UP000516105"/>
    </source>
</evidence>
<dbReference type="PANTHER" id="PTHR36918">
    <property type="match status" value="1"/>
</dbReference>
<keyword evidence="4 6" id="KW-0811">Translocation</keyword>
<comment type="subunit">
    <text evidence="6">Homotetramer, a dimer of dimers. One homotetramer interacts with 1 SecA dimer.</text>
</comment>
<keyword evidence="2 6" id="KW-0813">Transport</keyword>
<dbReference type="SUPFAM" id="SSF54611">
    <property type="entry name" value="SecB-like"/>
    <property type="match status" value="1"/>
</dbReference>
<keyword evidence="9" id="KW-1185">Reference proteome</keyword>
<feature type="region of interest" description="Disordered" evidence="7">
    <location>
        <begin position="153"/>
        <end position="182"/>
    </location>
</feature>
<dbReference type="PANTHER" id="PTHR36918:SF1">
    <property type="entry name" value="PROTEIN-EXPORT PROTEIN SECB"/>
    <property type="match status" value="1"/>
</dbReference>
<keyword evidence="5 6" id="KW-0143">Chaperone</keyword>
<proteinExistence type="inferred from homology"/>
<dbReference type="Gene3D" id="3.10.420.10">
    <property type="entry name" value="SecB-like"/>
    <property type="match status" value="1"/>
</dbReference>
<name>A0ABX6T4V6_9SPHN</name>
<protein>
    <recommendedName>
        <fullName evidence="6">Protein-export protein SecB</fullName>
    </recommendedName>
</protein>
<dbReference type="PRINTS" id="PR01594">
    <property type="entry name" value="SECBCHAPRONE"/>
</dbReference>
<gene>
    <name evidence="6 8" type="primary">secB</name>
    <name evidence="8" type="ORF">H9L14_07570</name>
</gene>
<evidence type="ECO:0000256" key="6">
    <source>
        <dbReference type="HAMAP-Rule" id="MF_00821"/>
    </source>
</evidence>
<evidence type="ECO:0000256" key="4">
    <source>
        <dbReference type="ARBA" id="ARBA00023010"/>
    </source>
</evidence>
<evidence type="ECO:0000256" key="3">
    <source>
        <dbReference type="ARBA" id="ARBA00022927"/>
    </source>
</evidence>
<comment type="function">
    <text evidence="6">One of the proteins required for the normal export of preproteins out of the cell cytoplasm. It is a molecular chaperone that binds to a subset of precursor proteins, maintaining them in a translocation-competent state. It also specifically binds to its receptor SecA.</text>
</comment>
<sequence>MADQDMLTPGNGSGDPAAGPQAATLAQYIKDLSIENPNAPQVFQWTDQPRVDVQFNINVDRVSDDVHEVVIKLEVSARSDSGVQFMIELSYAGLFGLRNFPEEALGPFLLIEAPRLLFPFARQIISEATQNAGFPPLLLDGIDFGAAYLAQLQQQAQESQTNGDGSEGASEPATPPEGSDQA</sequence>
<evidence type="ECO:0000313" key="8">
    <source>
        <dbReference type="EMBL" id="QNP44675.1"/>
    </source>
</evidence>
<keyword evidence="3 6" id="KW-0653">Protein transport</keyword>
<dbReference type="RefSeq" id="WP_187707633.1">
    <property type="nucleotide sequence ID" value="NZ_CP060782.1"/>
</dbReference>
<evidence type="ECO:0000256" key="7">
    <source>
        <dbReference type="SAM" id="MobiDB-lite"/>
    </source>
</evidence>